<feature type="transmembrane region" description="Helical" evidence="5">
    <location>
        <begin position="288"/>
        <end position="307"/>
    </location>
</feature>
<dbReference type="GO" id="GO:0016020">
    <property type="term" value="C:membrane"/>
    <property type="evidence" value="ECO:0007669"/>
    <property type="project" value="UniProtKB-SubCell"/>
</dbReference>
<evidence type="ECO:0000256" key="1">
    <source>
        <dbReference type="ARBA" id="ARBA00004141"/>
    </source>
</evidence>
<keyword evidence="4 5" id="KW-0472">Membrane</keyword>
<keyword evidence="3 5" id="KW-1133">Transmembrane helix</keyword>
<feature type="transmembrane region" description="Helical" evidence="5">
    <location>
        <begin position="119"/>
        <end position="138"/>
    </location>
</feature>
<proteinExistence type="predicted"/>
<evidence type="ECO:0000259" key="6">
    <source>
        <dbReference type="PROSITE" id="PS50850"/>
    </source>
</evidence>
<dbReference type="PANTHER" id="PTHR24064">
    <property type="entry name" value="SOLUTE CARRIER FAMILY 22 MEMBER"/>
    <property type="match status" value="1"/>
</dbReference>
<gene>
    <name evidence="7" type="ORF">XNOV1_A031489</name>
</gene>
<evidence type="ECO:0000256" key="3">
    <source>
        <dbReference type="ARBA" id="ARBA00022989"/>
    </source>
</evidence>
<comment type="subcellular location">
    <subcellularLocation>
        <location evidence="1">Membrane</location>
        <topology evidence="1">Multi-pass membrane protein</topology>
    </subcellularLocation>
</comment>
<evidence type="ECO:0000256" key="4">
    <source>
        <dbReference type="ARBA" id="ARBA00023136"/>
    </source>
</evidence>
<keyword evidence="8" id="KW-1185">Reference proteome</keyword>
<dbReference type="InterPro" id="IPR005828">
    <property type="entry name" value="MFS_sugar_transport-like"/>
</dbReference>
<dbReference type="InterPro" id="IPR036259">
    <property type="entry name" value="MFS_trans_sf"/>
</dbReference>
<dbReference type="PROSITE" id="PS50850">
    <property type="entry name" value="MFS"/>
    <property type="match status" value="1"/>
</dbReference>
<evidence type="ECO:0000256" key="5">
    <source>
        <dbReference type="SAM" id="Phobius"/>
    </source>
</evidence>
<name>A0AAV1G106_XYRNO</name>
<dbReference type="Proteomes" id="UP001178508">
    <property type="component" value="Chromosome 11"/>
</dbReference>
<dbReference type="Gene3D" id="1.20.1250.20">
    <property type="entry name" value="MFS general substrate transporter like domains"/>
    <property type="match status" value="1"/>
</dbReference>
<feature type="transmembrane region" description="Helical" evidence="5">
    <location>
        <begin position="374"/>
        <end position="397"/>
    </location>
</feature>
<feature type="transmembrane region" description="Helical" evidence="5">
    <location>
        <begin position="440"/>
        <end position="457"/>
    </location>
</feature>
<accession>A0AAV1G106</accession>
<dbReference type="AlphaFoldDB" id="A0AAV1G106"/>
<organism evidence="7 8">
    <name type="scientific">Xyrichtys novacula</name>
    <name type="common">Pearly razorfish</name>
    <name type="synonym">Hemipteronotus novacula</name>
    <dbReference type="NCBI Taxonomy" id="13765"/>
    <lineage>
        <taxon>Eukaryota</taxon>
        <taxon>Metazoa</taxon>
        <taxon>Chordata</taxon>
        <taxon>Craniata</taxon>
        <taxon>Vertebrata</taxon>
        <taxon>Euteleostomi</taxon>
        <taxon>Actinopterygii</taxon>
        <taxon>Neopterygii</taxon>
        <taxon>Teleostei</taxon>
        <taxon>Neoteleostei</taxon>
        <taxon>Acanthomorphata</taxon>
        <taxon>Eupercaria</taxon>
        <taxon>Labriformes</taxon>
        <taxon>Labridae</taxon>
        <taxon>Xyrichtys</taxon>
    </lineage>
</organism>
<evidence type="ECO:0000256" key="2">
    <source>
        <dbReference type="ARBA" id="ARBA00022692"/>
    </source>
</evidence>
<dbReference type="SUPFAM" id="SSF103473">
    <property type="entry name" value="MFS general substrate transporter"/>
    <property type="match status" value="1"/>
</dbReference>
<feature type="transmembrane region" description="Helical" evidence="5">
    <location>
        <begin position="89"/>
        <end position="107"/>
    </location>
</feature>
<sequence length="491" mass="53767">MDLDEALQAVGEFGPYQKRAVVILLLTQVYMASQSMLIVLIGSTPQYHIEQQDVVPSSQQELIQRITFTEDIDSIVTEWFLIKQQAYKVSLAGSLFFAGLLVGNVVFGPLSDKIGRRPVYLTGLFLEVVFGYVTAFAPSYEVFALSRLLVGLMNGGIGLVCFVLIQEYVGKSYWAMTGTFASMAFAVGIALFGALGYFIQPWRSLATAANSFGVLFFMLSVTLPESPRWLYCQGQTQQAEEVLRCMAQHNGNTAPNLMLQRVATAKAGNPDNKNTGIMQLVIHPVLRMRTVVLMYVWYACSLVYYGLTLGASDTSGSRYMNVAMYGLVELPAYPLCIYFINKHWAGRRKSMASFLCLAGSACFCTMLFPENAGLSVTLLALLGKLMVSAAFNIAYVYTSELYPTVIRNAGLGVCSMSCRVGGILAPFVPSMKALHTSMPFTVFCLSGLSAGCLGLLLPETLDKPAAETLEELNKPTYSRVLETKALLCEDD</sequence>
<feature type="transmembrane region" description="Helical" evidence="5">
    <location>
        <begin position="144"/>
        <end position="165"/>
    </location>
</feature>
<dbReference type="EMBL" id="OY660874">
    <property type="protein sequence ID" value="CAJ1066896.1"/>
    <property type="molecule type" value="Genomic_DNA"/>
</dbReference>
<feature type="transmembrane region" description="Helical" evidence="5">
    <location>
        <begin position="409"/>
        <end position="428"/>
    </location>
</feature>
<evidence type="ECO:0000313" key="7">
    <source>
        <dbReference type="EMBL" id="CAJ1066896.1"/>
    </source>
</evidence>
<feature type="domain" description="Major facilitator superfamily (MFS) profile" evidence="6">
    <location>
        <begin position="21"/>
        <end position="462"/>
    </location>
</feature>
<feature type="transmembrane region" description="Helical" evidence="5">
    <location>
        <begin position="177"/>
        <end position="199"/>
    </location>
</feature>
<dbReference type="GO" id="GO:0022857">
    <property type="term" value="F:transmembrane transporter activity"/>
    <property type="evidence" value="ECO:0007669"/>
    <property type="project" value="InterPro"/>
</dbReference>
<feature type="transmembrane region" description="Helical" evidence="5">
    <location>
        <begin position="319"/>
        <end position="340"/>
    </location>
</feature>
<evidence type="ECO:0000313" key="8">
    <source>
        <dbReference type="Proteomes" id="UP001178508"/>
    </source>
</evidence>
<keyword evidence="2 5" id="KW-0812">Transmembrane</keyword>
<reference evidence="7" key="1">
    <citation type="submission" date="2023-08" db="EMBL/GenBank/DDBJ databases">
        <authorList>
            <person name="Alioto T."/>
            <person name="Alioto T."/>
            <person name="Gomez Garrido J."/>
        </authorList>
    </citation>
    <scope>NUCLEOTIDE SEQUENCE</scope>
</reference>
<feature type="transmembrane region" description="Helical" evidence="5">
    <location>
        <begin position="352"/>
        <end position="368"/>
    </location>
</feature>
<feature type="transmembrane region" description="Helical" evidence="5">
    <location>
        <begin position="21"/>
        <end position="41"/>
    </location>
</feature>
<protein>
    <submittedName>
        <fullName evidence="7">Solute carrier family 22 member 15</fullName>
    </submittedName>
</protein>
<dbReference type="Pfam" id="PF00083">
    <property type="entry name" value="Sugar_tr"/>
    <property type="match status" value="1"/>
</dbReference>
<dbReference type="InterPro" id="IPR020846">
    <property type="entry name" value="MFS_dom"/>
</dbReference>